<dbReference type="AlphaFoldDB" id="A0A914YZG2"/>
<feature type="transmembrane region" description="Helical" evidence="6">
    <location>
        <begin position="250"/>
        <end position="270"/>
    </location>
</feature>
<evidence type="ECO:0000256" key="1">
    <source>
        <dbReference type="ARBA" id="ARBA00004141"/>
    </source>
</evidence>
<evidence type="ECO:0000313" key="7">
    <source>
        <dbReference type="Proteomes" id="UP000887577"/>
    </source>
</evidence>
<dbReference type="WBParaSite" id="PSU_v2.g5486.t1">
    <property type="protein sequence ID" value="PSU_v2.g5486.t1"/>
    <property type="gene ID" value="PSU_v2.g5486"/>
</dbReference>
<evidence type="ECO:0000256" key="6">
    <source>
        <dbReference type="SAM" id="Phobius"/>
    </source>
</evidence>
<dbReference type="InterPro" id="IPR012435">
    <property type="entry name" value="TMEM144"/>
</dbReference>
<feature type="transmembrane region" description="Helical" evidence="6">
    <location>
        <begin position="6"/>
        <end position="24"/>
    </location>
</feature>
<comment type="similarity">
    <text evidence="2">Belongs to the TMEM144 family.</text>
</comment>
<sequence length="361" mass="39033">MTQISVEGLLQLFTAVILFGSMFVPIKKYNAGDGFFAQWIMSISILLVGFCVFATQSFATFYPMAMLGGVFWCLGNMMAIPIIKRLGMALGILIWNSTNCLFGWAIGTFGGFGIEPRPASIPWLSYSGLSLIFIGGIMFAFVKNKPDPKPLNDKKATYQLYKLSDGDNNEKVPIDDKELAILPMNPETTTSSLSEETTDLISNNSSKIFGIIMALISGALYGINLAPVIYIQDNHNIFIDAPKDGLPYAFSHFFGAFITSTIGFVIYAIVKKNRPEINPSIAIPALIAGLIWAIAMCCLLTATSQLSASISYPISAMLPGCVAACWSILYFKEIEGGKNLILMIVAILVTVSGAVCIGASK</sequence>
<dbReference type="GO" id="GO:0016020">
    <property type="term" value="C:membrane"/>
    <property type="evidence" value="ECO:0007669"/>
    <property type="project" value="UniProtKB-SubCell"/>
</dbReference>
<dbReference type="PANTHER" id="PTHR16119">
    <property type="entry name" value="TRANSMEMBRANE PROTEIN 144"/>
    <property type="match status" value="1"/>
</dbReference>
<dbReference type="Proteomes" id="UP000887577">
    <property type="component" value="Unplaced"/>
</dbReference>
<evidence type="ECO:0000313" key="8">
    <source>
        <dbReference type="WBParaSite" id="PSU_v2.g5486.t1"/>
    </source>
</evidence>
<evidence type="ECO:0000256" key="4">
    <source>
        <dbReference type="ARBA" id="ARBA00022989"/>
    </source>
</evidence>
<keyword evidence="7" id="KW-1185">Reference proteome</keyword>
<feature type="transmembrane region" description="Helical" evidence="6">
    <location>
        <begin position="310"/>
        <end position="331"/>
    </location>
</feature>
<evidence type="ECO:0000256" key="2">
    <source>
        <dbReference type="ARBA" id="ARBA00005731"/>
    </source>
</evidence>
<feature type="transmembrane region" description="Helical" evidence="6">
    <location>
        <begin position="340"/>
        <end position="360"/>
    </location>
</feature>
<dbReference type="SUPFAM" id="SSF103473">
    <property type="entry name" value="MFS general substrate transporter"/>
    <property type="match status" value="1"/>
</dbReference>
<keyword evidence="3 6" id="KW-0812">Transmembrane</keyword>
<keyword evidence="5 6" id="KW-0472">Membrane</keyword>
<dbReference type="GO" id="GO:0015144">
    <property type="term" value="F:carbohydrate transmembrane transporter activity"/>
    <property type="evidence" value="ECO:0007669"/>
    <property type="project" value="InterPro"/>
</dbReference>
<keyword evidence="4 6" id="KW-1133">Transmembrane helix</keyword>
<feature type="transmembrane region" description="Helical" evidence="6">
    <location>
        <begin position="282"/>
        <end position="304"/>
    </location>
</feature>
<evidence type="ECO:0000256" key="5">
    <source>
        <dbReference type="ARBA" id="ARBA00023136"/>
    </source>
</evidence>
<feature type="transmembrane region" description="Helical" evidence="6">
    <location>
        <begin position="36"/>
        <end position="55"/>
    </location>
</feature>
<dbReference type="InterPro" id="IPR010651">
    <property type="entry name" value="Sugar_transport"/>
</dbReference>
<protein>
    <submittedName>
        <fullName evidence="8">Transmembrane protein 144</fullName>
    </submittedName>
</protein>
<dbReference type="InterPro" id="IPR036259">
    <property type="entry name" value="MFS_trans_sf"/>
</dbReference>
<dbReference type="PANTHER" id="PTHR16119:SF17">
    <property type="entry name" value="TRANSMEMBRANE PROTEIN 144"/>
    <property type="match status" value="1"/>
</dbReference>
<feature type="transmembrane region" description="Helical" evidence="6">
    <location>
        <begin position="92"/>
        <end position="114"/>
    </location>
</feature>
<feature type="transmembrane region" description="Helical" evidence="6">
    <location>
        <begin position="120"/>
        <end position="142"/>
    </location>
</feature>
<evidence type="ECO:0000256" key="3">
    <source>
        <dbReference type="ARBA" id="ARBA00022692"/>
    </source>
</evidence>
<name>A0A914YZG2_9BILA</name>
<proteinExistence type="inferred from homology"/>
<feature type="transmembrane region" description="Helical" evidence="6">
    <location>
        <begin position="208"/>
        <end position="230"/>
    </location>
</feature>
<dbReference type="Pfam" id="PF07857">
    <property type="entry name" value="TMEM144"/>
    <property type="match status" value="1"/>
</dbReference>
<feature type="transmembrane region" description="Helical" evidence="6">
    <location>
        <begin position="61"/>
        <end position="80"/>
    </location>
</feature>
<reference evidence="8" key="1">
    <citation type="submission" date="2022-11" db="UniProtKB">
        <authorList>
            <consortium name="WormBaseParasite"/>
        </authorList>
    </citation>
    <scope>IDENTIFICATION</scope>
</reference>
<organism evidence="7 8">
    <name type="scientific">Panagrolaimus superbus</name>
    <dbReference type="NCBI Taxonomy" id="310955"/>
    <lineage>
        <taxon>Eukaryota</taxon>
        <taxon>Metazoa</taxon>
        <taxon>Ecdysozoa</taxon>
        <taxon>Nematoda</taxon>
        <taxon>Chromadorea</taxon>
        <taxon>Rhabditida</taxon>
        <taxon>Tylenchina</taxon>
        <taxon>Panagrolaimomorpha</taxon>
        <taxon>Panagrolaimoidea</taxon>
        <taxon>Panagrolaimidae</taxon>
        <taxon>Panagrolaimus</taxon>
    </lineage>
</organism>
<accession>A0A914YZG2</accession>
<comment type="subcellular location">
    <subcellularLocation>
        <location evidence="1">Membrane</location>
        <topology evidence="1">Multi-pass membrane protein</topology>
    </subcellularLocation>
</comment>